<accession>J6EQD9</accession>
<dbReference type="InterPro" id="IPR036322">
    <property type="entry name" value="WD40_repeat_dom_sf"/>
</dbReference>
<dbReference type="AlphaFoldDB" id="J6EQD9"/>
<dbReference type="STRING" id="226230.J6EQD9"/>
<evidence type="ECO:0000313" key="1">
    <source>
        <dbReference type="EMBL" id="EJT44942.1"/>
    </source>
</evidence>
<reference evidence="1 2" key="1">
    <citation type="journal article" date="2003" name="Science">
        <title>Finding functional features in Saccharomyces genomes by phylogenetic footprinting.</title>
        <authorList>
            <person name="Cliften P.F."/>
            <person name="Sudarsanam P."/>
            <person name="Desikan A."/>
            <person name="Fulton L."/>
            <person name="Fulton B."/>
            <person name="Majors J."/>
            <person name="Waterston R."/>
            <person name="Cohen B.A."/>
            <person name="Johnston M."/>
        </authorList>
    </citation>
    <scope>NUCLEOTIDE SEQUENCE [LARGE SCALE GENOMIC DNA]</scope>
    <source>
        <strain evidence="2">ATCC MYA-4449 / AS 2.2408 / CBS 8840 / NBRC 1802 / NCYC 2889</strain>
    </source>
</reference>
<dbReference type="EMBL" id="AACI03000089">
    <property type="protein sequence ID" value="EJT44942.1"/>
    <property type="molecule type" value="Genomic_DNA"/>
</dbReference>
<proteinExistence type="predicted"/>
<protein>
    <submittedName>
        <fullName evidence="1">UTP5-like protein</fullName>
    </submittedName>
</protein>
<evidence type="ECO:0000313" key="2">
    <source>
        <dbReference type="Proteomes" id="UP000002753"/>
    </source>
</evidence>
<reference evidence="2" key="2">
    <citation type="journal article" date="2011" name="G3 (Bethesda)">
        <title>The awesome power of yeast evolutionary genetics: New genome sequences and strain resources for the Saccharomyces sensu stricto genus.</title>
        <authorList>
            <person name="Scannell D.R."/>
            <person name="Zill O.A."/>
            <person name="Rokas A."/>
            <person name="Payen C."/>
            <person name="Dunham M.J."/>
            <person name="Eisen M.B."/>
            <person name="Rine J."/>
            <person name="Johnston M."/>
            <person name="Hittinger C.T."/>
        </authorList>
    </citation>
    <scope>GENOME REANNOTATION</scope>
    <source>
        <strain evidence="2">ATCC MYA-4449 / AS 2.2408 / CBS 8840 / NBRC 1802 / NCYC 2889</strain>
    </source>
</reference>
<dbReference type="HOGENOM" id="CLU_1769181_0_0_1"/>
<organism evidence="1 2">
    <name type="scientific">Saccharomyces kudriavzevii (strain ATCC MYA-4449 / AS 2.2408 / CBS 8840 / NBRC 1802 / NCYC 2889)</name>
    <name type="common">Yeast</name>
    <dbReference type="NCBI Taxonomy" id="226230"/>
    <lineage>
        <taxon>Eukaryota</taxon>
        <taxon>Fungi</taxon>
        <taxon>Dikarya</taxon>
        <taxon>Ascomycota</taxon>
        <taxon>Saccharomycotina</taxon>
        <taxon>Saccharomycetes</taxon>
        <taxon>Saccharomycetales</taxon>
        <taxon>Saccharomycetaceae</taxon>
        <taxon>Saccharomyces</taxon>
    </lineage>
</organism>
<dbReference type="Proteomes" id="UP000002753">
    <property type="component" value="Unassembled WGS sequence"/>
</dbReference>
<dbReference type="SUPFAM" id="SSF50978">
    <property type="entry name" value="WD40 repeat-like"/>
    <property type="match status" value="1"/>
</dbReference>
<sequence length="147" mass="16713">MDSPIIHSAYDPSGQYLCYVTVALDSSVLVYSRPKGLLRPGLTVYGMRIFCIWTTQNCKITCLKWVTLASSDAVTIILGMNNGEIWLPSVLANEATYKFTTANAYEIKDLDLMSEQLWCIDSNDTFYQHDLLQFKLLPHFKLTNVFN</sequence>
<comment type="caution">
    <text evidence="1">The sequence shown here is derived from an EMBL/GenBank/DDBJ whole genome shotgun (WGS) entry which is preliminary data.</text>
</comment>
<name>J6EQD9_SACK1</name>
<keyword evidence="2" id="KW-1185">Reference proteome</keyword>
<gene>
    <name evidence="1" type="primary">YDR398W</name>
    <name evidence="1" type="ORF">SKUD_157304</name>
</gene>